<evidence type="ECO:0000256" key="2">
    <source>
        <dbReference type="ARBA" id="ARBA00023002"/>
    </source>
</evidence>
<dbReference type="NCBIfam" id="TIGR00557">
    <property type="entry name" value="pdxA"/>
    <property type="match status" value="1"/>
</dbReference>
<keyword evidence="2 4" id="KW-0560">Oxidoreductase</keyword>
<proteinExistence type="predicted"/>
<dbReference type="InterPro" id="IPR005255">
    <property type="entry name" value="PdxA_fam"/>
</dbReference>
<protein>
    <submittedName>
        <fullName evidence="4">4-hydroxythreonine-4-phosphate dehydrogenase PdxA</fullName>
        <ecNumber evidence="4">1.1.1.262</ecNumber>
    </submittedName>
</protein>
<evidence type="ECO:0000256" key="1">
    <source>
        <dbReference type="ARBA" id="ARBA00022723"/>
    </source>
</evidence>
<dbReference type="Proteomes" id="UP000886069">
    <property type="component" value="Unassembled WGS sequence"/>
</dbReference>
<dbReference type="PANTHER" id="PTHR30004:SF6">
    <property type="entry name" value="D-THREONATE 4-PHOSPHATE DEHYDROGENASE"/>
    <property type="match status" value="1"/>
</dbReference>
<sequence length="344" mass="35097">MTRRRIPIALTVGDPAGIGPEIAAALLASGTDYGADLVLIGSAAAMAAAAEKAGARMPSVIGTADSADGPALLDAFSPGLPVMIDTGRDRDFPAGGPSAAGGAISGEAVEKAALLASEGFVEGIVTGPVSKEALGLAGYSYRGHTDMLSAMLDAPDCQMMMVSPAMRIVILTRDIPLAGVPAALTRERLATGVRVTARALRELWGIEEPRIDIAALNPHGGDGGVTGTEERDIIMPAIEALAAEGIDARGPFPADTLFVSPGRRGCDAFVALYHDQGMIPFKMSGFDRGVNMTIGLPVVRTSVCHGTAYDITGRGEAESGSLAAALELAVSCCLTRTAEGRAAL</sequence>
<dbReference type="EC" id="1.1.1.262" evidence="4"/>
<dbReference type="GO" id="GO:0050570">
    <property type="term" value="F:4-hydroxythreonine-4-phosphate dehydrogenase activity"/>
    <property type="evidence" value="ECO:0007669"/>
    <property type="project" value="UniProtKB-EC"/>
</dbReference>
<accession>A0A7V2F3Q7</accession>
<dbReference type="SUPFAM" id="SSF53659">
    <property type="entry name" value="Isocitrate/Isopropylmalate dehydrogenase-like"/>
    <property type="match status" value="1"/>
</dbReference>
<evidence type="ECO:0000313" key="4">
    <source>
        <dbReference type="EMBL" id="HER44027.1"/>
    </source>
</evidence>
<dbReference type="Gene3D" id="3.40.718.10">
    <property type="entry name" value="Isopropylmalate Dehydrogenase"/>
    <property type="match status" value="1"/>
</dbReference>
<name>A0A7V2F3Q7_UNCEI</name>
<reference evidence="4" key="1">
    <citation type="journal article" date="2020" name="mSystems">
        <title>Genome- and Community-Level Interaction Insights into Carbon Utilization and Element Cycling Functions of Hydrothermarchaeota in Hydrothermal Sediment.</title>
        <authorList>
            <person name="Zhou Z."/>
            <person name="Liu Y."/>
            <person name="Xu W."/>
            <person name="Pan J."/>
            <person name="Luo Z.H."/>
            <person name="Li M."/>
        </authorList>
    </citation>
    <scope>NUCLEOTIDE SEQUENCE [LARGE SCALE GENOMIC DNA]</scope>
    <source>
        <strain evidence="4">SpSt-1233</strain>
    </source>
</reference>
<keyword evidence="1" id="KW-0479">Metal-binding</keyword>
<dbReference type="AlphaFoldDB" id="A0A7V2F3Q7"/>
<dbReference type="PANTHER" id="PTHR30004">
    <property type="entry name" value="4-HYDROXYTHREONINE-4-PHOSPHATE DEHYDROGENASE"/>
    <property type="match status" value="1"/>
</dbReference>
<dbReference type="EMBL" id="DSEC01000434">
    <property type="protein sequence ID" value="HER44027.1"/>
    <property type="molecule type" value="Genomic_DNA"/>
</dbReference>
<dbReference type="Pfam" id="PF04166">
    <property type="entry name" value="PdxA"/>
    <property type="match status" value="1"/>
</dbReference>
<gene>
    <name evidence="4" type="primary">pdxA</name>
    <name evidence="4" type="ORF">ENO08_06170</name>
</gene>
<organism evidence="4">
    <name type="scientific">Eiseniibacteriota bacterium</name>
    <dbReference type="NCBI Taxonomy" id="2212470"/>
    <lineage>
        <taxon>Bacteria</taxon>
        <taxon>Candidatus Eiseniibacteriota</taxon>
    </lineage>
</organism>
<dbReference type="GO" id="GO:0051287">
    <property type="term" value="F:NAD binding"/>
    <property type="evidence" value="ECO:0007669"/>
    <property type="project" value="InterPro"/>
</dbReference>
<evidence type="ECO:0000256" key="3">
    <source>
        <dbReference type="ARBA" id="ARBA00023027"/>
    </source>
</evidence>
<keyword evidence="3" id="KW-0520">NAD</keyword>
<dbReference type="GO" id="GO:0046872">
    <property type="term" value="F:metal ion binding"/>
    <property type="evidence" value="ECO:0007669"/>
    <property type="project" value="UniProtKB-KW"/>
</dbReference>
<comment type="caution">
    <text evidence="4">The sequence shown here is derived from an EMBL/GenBank/DDBJ whole genome shotgun (WGS) entry which is preliminary data.</text>
</comment>